<keyword evidence="3" id="KW-1185">Reference proteome</keyword>
<proteinExistence type="predicted"/>
<evidence type="ECO:0000313" key="2">
    <source>
        <dbReference type="EMBL" id="GHP02358.1"/>
    </source>
</evidence>
<name>A0A830H6U6_9CHLO</name>
<accession>A0A830H6U6</accession>
<keyword evidence="1" id="KW-0472">Membrane</keyword>
<dbReference type="AlphaFoldDB" id="A0A830H6U6"/>
<feature type="transmembrane region" description="Helical" evidence="1">
    <location>
        <begin position="100"/>
        <end position="117"/>
    </location>
</feature>
<reference evidence="2" key="1">
    <citation type="submission" date="2020-10" db="EMBL/GenBank/DDBJ databases">
        <title>Unveiling of a novel bifunctional photoreceptor, Dualchrome1, isolated from a cosmopolitan green alga.</title>
        <authorList>
            <person name="Suzuki S."/>
            <person name="Kawachi M."/>
        </authorList>
    </citation>
    <scope>NUCLEOTIDE SEQUENCE</scope>
    <source>
        <strain evidence="2">NIES 2893</strain>
    </source>
</reference>
<comment type="caution">
    <text evidence="2">The sequence shown here is derived from an EMBL/GenBank/DDBJ whole genome shotgun (WGS) entry which is preliminary data.</text>
</comment>
<keyword evidence="1" id="KW-1133">Transmembrane helix</keyword>
<keyword evidence="1" id="KW-0812">Transmembrane</keyword>
<dbReference type="EMBL" id="BNJQ01000003">
    <property type="protein sequence ID" value="GHP02358.1"/>
    <property type="molecule type" value="Genomic_DNA"/>
</dbReference>
<protein>
    <submittedName>
        <fullName evidence="2">Uncharacterized protein</fullName>
    </submittedName>
</protein>
<organism evidence="2 3">
    <name type="scientific">Pycnococcus provasolii</name>
    <dbReference type="NCBI Taxonomy" id="41880"/>
    <lineage>
        <taxon>Eukaryota</taxon>
        <taxon>Viridiplantae</taxon>
        <taxon>Chlorophyta</taxon>
        <taxon>Pseudoscourfieldiophyceae</taxon>
        <taxon>Pseudoscourfieldiales</taxon>
        <taxon>Pycnococcaceae</taxon>
        <taxon>Pycnococcus</taxon>
    </lineage>
</organism>
<sequence length="189" mass="20401">MASYSSLKTRLLTNSAIVGVALTAYCTVTTPTPGAPLGVLLGSLGSLYYLVDLSSDIEKLQPGPSTNVPVVAAKEIEDVLPRLAALIPALYAQALGSRRVWIPVAITLLATAWNYVVQDNLPHAGFAPAIIGFGLGYKMPMLLVGWDDLKESMMDEERGKILTSRQRPTLVEPEDSGFDIYGNPIDKRR</sequence>
<evidence type="ECO:0000256" key="1">
    <source>
        <dbReference type="SAM" id="Phobius"/>
    </source>
</evidence>
<feature type="transmembrane region" description="Helical" evidence="1">
    <location>
        <begin position="12"/>
        <end position="28"/>
    </location>
</feature>
<gene>
    <name evidence="2" type="ORF">PPROV_000111500</name>
</gene>
<evidence type="ECO:0000313" key="3">
    <source>
        <dbReference type="Proteomes" id="UP000660262"/>
    </source>
</evidence>
<dbReference type="Proteomes" id="UP000660262">
    <property type="component" value="Unassembled WGS sequence"/>
</dbReference>
<feature type="transmembrane region" description="Helical" evidence="1">
    <location>
        <begin position="123"/>
        <end position="144"/>
    </location>
</feature>